<accession>A0A1F6THH1</accession>
<comment type="caution">
    <text evidence="1">The sequence shown here is derived from an EMBL/GenBank/DDBJ whole genome shotgun (WGS) entry which is preliminary data.</text>
</comment>
<name>A0A1F6THH1_9PROT</name>
<organism evidence="1 2">
    <name type="scientific">Candidatus Muproteobacteria bacterium RBG_16_64_11</name>
    <dbReference type="NCBI Taxonomy" id="1817758"/>
    <lineage>
        <taxon>Bacteria</taxon>
        <taxon>Pseudomonadati</taxon>
        <taxon>Pseudomonadota</taxon>
        <taxon>Candidatus Muproteobacteria</taxon>
    </lineage>
</organism>
<proteinExistence type="predicted"/>
<reference evidence="1 2" key="1">
    <citation type="journal article" date="2016" name="Nat. Commun.">
        <title>Thousands of microbial genomes shed light on interconnected biogeochemical processes in an aquifer system.</title>
        <authorList>
            <person name="Anantharaman K."/>
            <person name="Brown C.T."/>
            <person name="Hug L.A."/>
            <person name="Sharon I."/>
            <person name="Castelle C.J."/>
            <person name="Probst A.J."/>
            <person name="Thomas B.C."/>
            <person name="Singh A."/>
            <person name="Wilkins M.J."/>
            <person name="Karaoz U."/>
            <person name="Brodie E.L."/>
            <person name="Williams K.H."/>
            <person name="Hubbard S.S."/>
            <person name="Banfield J.F."/>
        </authorList>
    </citation>
    <scope>NUCLEOTIDE SEQUENCE [LARGE SCALE GENOMIC DNA]</scope>
</reference>
<gene>
    <name evidence="1" type="ORF">A2150_06870</name>
</gene>
<dbReference type="EMBL" id="MFSS01000019">
    <property type="protein sequence ID" value="OGI44583.1"/>
    <property type="molecule type" value="Genomic_DNA"/>
</dbReference>
<protein>
    <submittedName>
        <fullName evidence="1">Uncharacterized protein</fullName>
    </submittedName>
</protein>
<evidence type="ECO:0000313" key="1">
    <source>
        <dbReference type="EMBL" id="OGI44583.1"/>
    </source>
</evidence>
<dbReference type="AlphaFoldDB" id="A0A1F6THH1"/>
<sequence length="60" mass="6440">MDSIGTYQGGFRELEGMVNPAWLDDEMELNGGLDGRDGVVVERVTLGGLELVAIEFPEAA</sequence>
<evidence type="ECO:0000313" key="2">
    <source>
        <dbReference type="Proteomes" id="UP000177925"/>
    </source>
</evidence>
<dbReference type="Proteomes" id="UP000177925">
    <property type="component" value="Unassembled WGS sequence"/>
</dbReference>